<dbReference type="AlphaFoldDB" id="A0A6P5FAT4"/>
<evidence type="ECO:0000313" key="3">
    <source>
        <dbReference type="RefSeq" id="XP_020090410.1"/>
    </source>
</evidence>
<feature type="region of interest" description="Disordered" evidence="1">
    <location>
        <begin position="265"/>
        <end position="342"/>
    </location>
</feature>
<feature type="region of interest" description="Disordered" evidence="1">
    <location>
        <begin position="150"/>
        <end position="206"/>
    </location>
</feature>
<reference evidence="3" key="2">
    <citation type="submission" date="2025-08" db="UniProtKB">
        <authorList>
            <consortium name="RefSeq"/>
        </authorList>
    </citation>
    <scope>IDENTIFICATION</scope>
    <source>
        <tissue evidence="3">Leaf</tissue>
    </source>
</reference>
<evidence type="ECO:0000313" key="2">
    <source>
        <dbReference type="Proteomes" id="UP000515123"/>
    </source>
</evidence>
<feature type="compositionally biased region" description="Low complexity" evidence="1">
    <location>
        <begin position="82"/>
        <end position="91"/>
    </location>
</feature>
<sequence length="448" mass="49890">MVYFVVLNADRTGKSVRESDDDLRRSRVHRRGADVKTVIAKVATFYSTESREIATVDIRVFGHETLDRSTFLPQQTPKFSYPSPASLLAPSGREQTPPPEAPPPFLHIVHQPTFSPTAASDYLEATPGLAYVGEASPPVRHRRPLIRLRRAGCPPKPRNLVTQPSGLGAQGPLRFKTNRPRRFPSTPRAPPRVVASPDPAARVAHRRHPDSLRPFWQRERKTWTRHCLVRRAGLAGRPAPRRRLVSGPSRWKFSAVRARRLPSLPQCRPLWNSPVNSSGVASSRPQTPPPPLGLRSRPDLVAGDPWSRAPDAATPTKGNSPSPRPLYVAMNPSSSRSPPAAALALQPSNRRLDWGLISRPAAPAPPRRHPPPTSYLDDRSSRRTPPVISPAPSLRPHSPYNFYFAFRTCVCTFPFTFSRDPIHFPEPKEVEKRDLGCANYDAFILCEV</sequence>
<organism evidence="2 3">
    <name type="scientific">Ananas comosus</name>
    <name type="common">Pineapple</name>
    <name type="synonym">Ananas ananas</name>
    <dbReference type="NCBI Taxonomy" id="4615"/>
    <lineage>
        <taxon>Eukaryota</taxon>
        <taxon>Viridiplantae</taxon>
        <taxon>Streptophyta</taxon>
        <taxon>Embryophyta</taxon>
        <taxon>Tracheophyta</taxon>
        <taxon>Spermatophyta</taxon>
        <taxon>Magnoliopsida</taxon>
        <taxon>Liliopsida</taxon>
        <taxon>Poales</taxon>
        <taxon>Bromeliaceae</taxon>
        <taxon>Bromelioideae</taxon>
        <taxon>Ananas</taxon>
    </lineage>
</organism>
<feature type="compositionally biased region" description="Low complexity" evidence="1">
    <location>
        <begin position="332"/>
        <end position="342"/>
    </location>
</feature>
<feature type="region of interest" description="Disordered" evidence="1">
    <location>
        <begin position="72"/>
        <end position="101"/>
    </location>
</feature>
<dbReference type="RefSeq" id="XP_020090410.1">
    <property type="nucleotide sequence ID" value="XM_020234821.1"/>
</dbReference>
<protein>
    <submittedName>
        <fullName evidence="3">Extensin-like</fullName>
    </submittedName>
</protein>
<evidence type="ECO:0000256" key="1">
    <source>
        <dbReference type="SAM" id="MobiDB-lite"/>
    </source>
</evidence>
<reference evidence="2" key="1">
    <citation type="journal article" date="2015" name="Nat. Genet.">
        <title>The pineapple genome and the evolution of CAM photosynthesis.</title>
        <authorList>
            <person name="Ming R."/>
            <person name="VanBuren R."/>
            <person name="Wai C.M."/>
            <person name="Tang H."/>
            <person name="Schatz M.C."/>
            <person name="Bowers J.E."/>
            <person name="Lyons E."/>
            <person name="Wang M.L."/>
            <person name="Chen J."/>
            <person name="Biggers E."/>
            <person name="Zhang J."/>
            <person name="Huang L."/>
            <person name="Zhang L."/>
            <person name="Miao W."/>
            <person name="Zhang J."/>
            <person name="Ye Z."/>
            <person name="Miao C."/>
            <person name="Lin Z."/>
            <person name="Wang H."/>
            <person name="Zhou H."/>
            <person name="Yim W.C."/>
            <person name="Priest H.D."/>
            <person name="Zheng C."/>
            <person name="Woodhouse M."/>
            <person name="Edger P.P."/>
            <person name="Guyot R."/>
            <person name="Guo H.B."/>
            <person name="Guo H."/>
            <person name="Zheng G."/>
            <person name="Singh R."/>
            <person name="Sharma A."/>
            <person name="Min X."/>
            <person name="Zheng Y."/>
            <person name="Lee H."/>
            <person name="Gurtowski J."/>
            <person name="Sedlazeck F.J."/>
            <person name="Harkess A."/>
            <person name="McKain M.R."/>
            <person name="Liao Z."/>
            <person name="Fang J."/>
            <person name="Liu J."/>
            <person name="Zhang X."/>
            <person name="Zhang Q."/>
            <person name="Hu W."/>
            <person name="Qin Y."/>
            <person name="Wang K."/>
            <person name="Chen L.Y."/>
            <person name="Shirley N."/>
            <person name="Lin Y.R."/>
            <person name="Liu L.Y."/>
            <person name="Hernandez A.G."/>
            <person name="Wright C.L."/>
            <person name="Bulone V."/>
            <person name="Tuskan G.A."/>
            <person name="Heath K."/>
            <person name="Zee F."/>
            <person name="Moore P.H."/>
            <person name="Sunkar R."/>
            <person name="Leebens-Mack J.H."/>
            <person name="Mockler T."/>
            <person name="Bennetzen J.L."/>
            <person name="Freeling M."/>
            <person name="Sankoff D."/>
            <person name="Paterson A.H."/>
            <person name="Zhu X."/>
            <person name="Yang X."/>
            <person name="Smith J.A."/>
            <person name="Cushman J.C."/>
            <person name="Paull R.E."/>
            <person name="Yu Q."/>
        </authorList>
    </citation>
    <scope>NUCLEOTIDE SEQUENCE [LARGE SCALE GENOMIC DNA]</scope>
    <source>
        <strain evidence="2">cv. F153</strain>
    </source>
</reference>
<feature type="region of interest" description="Disordered" evidence="1">
    <location>
        <begin position="357"/>
        <end position="391"/>
    </location>
</feature>
<proteinExistence type="predicted"/>
<dbReference type="GeneID" id="109711672"/>
<name>A0A6P5FAT4_ANACO</name>
<feature type="compositionally biased region" description="Polar residues" evidence="1">
    <location>
        <begin position="273"/>
        <end position="285"/>
    </location>
</feature>
<gene>
    <name evidence="3" type="primary">LOC109711672</name>
</gene>
<accession>A0A6P5FAT4</accession>
<keyword evidence="2" id="KW-1185">Reference proteome</keyword>
<dbReference type="Proteomes" id="UP000515123">
    <property type="component" value="Linkage group 6"/>
</dbReference>